<sequence length="150" mass="16694">MMLCLPTGQRFDSPISVRNRSVYLVNNFDSLADTTIFLRNCASSSLRIFLSSSGCFKMTLIPTITNSLFAVVTRGEKFYSRPLILINAPSYLPKISISASYADLTISLYGLNLKSPGRFAFEISETPASVSMRHRDLMSSITPYVKKGFK</sequence>
<accession>A0A9P6KYF8</accession>
<proteinExistence type="predicted"/>
<organism evidence="1 2">
    <name type="scientific">Nosema granulosis</name>
    <dbReference type="NCBI Taxonomy" id="83296"/>
    <lineage>
        <taxon>Eukaryota</taxon>
        <taxon>Fungi</taxon>
        <taxon>Fungi incertae sedis</taxon>
        <taxon>Microsporidia</taxon>
        <taxon>Nosematidae</taxon>
        <taxon>Nosema</taxon>
    </lineage>
</organism>
<dbReference type="Proteomes" id="UP000740883">
    <property type="component" value="Unassembled WGS sequence"/>
</dbReference>
<gene>
    <name evidence="1" type="ORF">NGRA_2147</name>
</gene>
<keyword evidence="2" id="KW-1185">Reference proteome</keyword>
<protein>
    <submittedName>
        <fullName evidence="1">Uncharacterized protein</fullName>
    </submittedName>
</protein>
<name>A0A9P6KYF8_9MICR</name>
<reference evidence="1 2" key="1">
    <citation type="journal article" date="2020" name="Genome Biol. Evol.">
        <title>Comparative genomics of strictly vertically transmitted, feminizing microsporidia endosymbionts of amphipod crustaceans.</title>
        <authorList>
            <person name="Cormier A."/>
            <person name="Chebbi M.A."/>
            <person name="Giraud I."/>
            <person name="Wattier R."/>
            <person name="Teixeira M."/>
            <person name="Gilbert C."/>
            <person name="Rigaud T."/>
            <person name="Cordaux R."/>
        </authorList>
    </citation>
    <scope>NUCLEOTIDE SEQUENCE [LARGE SCALE GENOMIC DNA]</scope>
    <source>
        <strain evidence="1 2">Ou3-Ou53</strain>
    </source>
</reference>
<dbReference type="AlphaFoldDB" id="A0A9P6KYF8"/>
<evidence type="ECO:0000313" key="1">
    <source>
        <dbReference type="EMBL" id="KAF9762242.1"/>
    </source>
</evidence>
<comment type="caution">
    <text evidence="1">The sequence shown here is derived from an EMBL/GenBank/DDBJ whole genome shotgun (WGS) entry which is preliminary data.</text>
</comment>
<dbReference type="EMBL" id="SBJO01000196">
    <property type="protein sequence ID" value="KAF9762242.1"/>
    <property type="molecule type" value="Genomic_DNA"/>
</dbReference>
<evidence type="ECO:0000313" key="2">
    <source>
        <dbReference type="Proteomes" id="UP000740883"/>
    </source>
</evidence>